<dbReference type="Gene3D" id="3.90.79.10">
    <property type="entry name" value="Nucleoside Triphosphate Pyrophosphohydrolase"/>
    <property type="match status" value="1"/>
</dbReference>
<dbReference type="OrthoDB" id="10261522at2759"/>
<protein>
    <recommendedName>
        <fullName evidence="1">Nudix hydrolase domain-containing protein</fullName>
    </recommendedName>
</protein>
<name>A0A080ZEP9_PHYNI</name>
<dbReference type="InterPro" id="IPR031804">
    <property type="entry name" value="DUF4743"/>
</dbReference>
<dbReference type="FunFam" id="3.90.79.10:FF:000019">
    <property type="entry name" value="Thiamin pyrophosphokinase, putative"/>
    <property type="match status" value="1"/>
</dbReference>
<evidence type="ECO:0000259" key="1">
    <source>
        <dbReference type="PROSITE" id="PS51462"/>
    </source>
</evidence>
<organism evidence="2 3">
    <name type="scientific">Phytophthora nicotianae P1976</name>
    <dbReference type="NCBI Taxonomy" id="1317066"/>
    <lineage>
        <taxon>Eukaryota</taxon>
        <taxon>Sar</taxon>
        <taxon>Stramenopiles</taxon>
        <taxon>Oomycota</taxon>
        <taxon>Peronosporomycetes</taxon>
        <taxon>Peronosporales</taxon>
        <taxon>Peronosporaceae</taxon>
        <taxon>Phytophthora</taxon>
    </lineage>
</organism>
<comment type="caution">
    <text evidence="2">The sequence shown here is derived from an EMBL/GenBank/DDBJ whole genome shotgun (WGS) entry which is preliminary data.</text>
</comment>
<dbReference type="EMBL" id="ANJA01003224">
    <property type="protein sequence ID" value="ETO65110.1"/>
    <property type="molecule type" value="Genomic_DNA"/>
</dbReference>
<sequence>MLAASALPSTSAGSDTCLILNYTWSLYVCFSPSFNQCWYDSMAWRPLVARVKRWTRDAYVPLRVMLHPDEGEVWGRALGVQGPCTSVVAGFVLKEQRERLSKFKDLLEVTDHEIIMKPRFSTVEERSQAFQRMEFELKQEGAFPFWQDEFYMARTTFSSPTIFNYHRGVGPYFGLSQFASHLNGFVRDKETGTVTHVWIATRSASKKRWPLMRDTIAGGGLPAGISALDNMVKEAQEEAGLNPSWTRSRLVAAGSISYVSKHPYGLTNDTMLIFDVELPMDIVPVNQDGEVESFDLMPVQDVLSRLWSEPERFKPDVCILLLDFFVRHGVISADNFPDYEELQRALRSTENPYDAFNRSS</sequence>
<dbReference type="InterPro" id="IPR015797">
    <property type="entry name" value="NUDIX_hydrolase-like_dom_sf"/>
</dbReference>
<dbReference type="GO" id="GO:0044715">
    <property type="term" value="F:8-oxo-dGDP phosphatase activity"/>
    <property type="evidence" value="ECO:0007669"/>
    <property type="project" value="TreeGrafter"/>
</dbReference>
<dbReference type="CDD" id="cd03676">
    <property type="entry name" value="NUDIX_Tnr3_like"/>
    <property type="match status" value="1"/>
</dbReference>
<dbReference type="PROSITE" id="PS51462">
    <property type="entry name" value="NUDIX"/>
    <property type="match status" value="1"/>
</dbReference>
<reference evidence="2 3" key="1">
    <citation type="submission" date="2013-11" db="EMBL/GenBank/DDBJ databases">
        <title>The Genome Sequence of Phytophthora parasitica P1976.</title>
        <authorList>
            <consortium name="The Broad Institute Genomics Platform"/>
            <person name="Russ C."/>
            <person name="Tyler B."/>
            <person name="Panabieres F."/>
            <person name="Shan W."/>
            <person name="Tripathy S."/>
            <person name="Grunwald N."/>
            <person name="Machado M."/>
            <person name="Johnson C.S."/>
            <person name="Walker B."/>
            <person name="Young S."/>
            <person name="Zeng Q."/>
            <person name="Gargeya S."/>
            <person name="Fitzgerald M."/>
            <person name="Haas B."/>
            <person name="Abouelleil A."/>
            <person name="Allen A.W."/>
            <person name="Alvarado L."/>
            <person name="Arachchi H.M."/>
            <person name="Berlin A.M."/>
            <person name="Chapman S.B."/>
            <person name="Gainer-Dewar J."/>
            <person name="Goldberg J."/>
            <person name="Griggs A."/>
            <person name="Gujja S."/>
            <person name="Hansen M."/>
            <person name="Howarth C."/>
            <person name="Imamovic A."/>
            <person name="Ireland A."/>
            <person name="Larimer J."/>
            <person name="McCowan C."/>
            <person name="Murphy C."/>
            <person name="Pearson M."/>
            <person name="Poon T.W."/>
            <person name="Priest M."/>
            <person name="Roberts A."/>
            <person name="Saif S."/>
            <person name="Shea T."/>
            <person name="Sisk P."/>
            <person name="Sykes S."/>
            <person name="Wortman J."/>
            <person name="Nusbaum C."/>
            <person name="Birren B."/>
        </authorList>
    </citation>
    <scope>NUCLEOTIDE SEQUENCE [LARGE SCALE GENOMIC DNA]</scope>
    <source>
        <strain evidence="2 3">P1976</strain>
    </source>
</reference>
<dbReference type="AlphaFoldDB" id="A0A080ZEP9"/>
<gene>
    <name evidence="2" type="ORF">F444_17546</name>
</gene>
<evidence type="ECO:0000313" key="3">
    <source>
        <dbReference type="Proteomes" id="UP000028582"/>
    </source>
</evidence>
<dbReference type="PANTHER" id="PTHR13622">
    <property type="entry name" value="THIAMIN PYROPHOSPHOKINASE"/>
    <property type="match status" value="1"/>
</dbReference>
<dbReference type="Proteomes" id="UP000028582">
    <property type="component" value="Unassembled WGS sequence"/>
</dbReference>
<evidence type="ECO:0000313" key="2">
    <source>
        <dbReference type="EMBL" id="ETO65110.1"/>
    </source>
</evidence>
<dbReference type="Pfam" id="PF00293">
    <property type="entry name" value="NUDIX"/>
    <property type="match status" value="1"/>
</dbReference>
<dbReference type="Pfam" id="PF15916">
    <property type="entry name" value="DUF4743"/>
    <property type="match status" value="1"/>
</dbReference>
<dbReference type="PANTHER" id="PTHR13622:SF8">
    <property type="entry name" value="THIAMIN PYROPHOSPHOKINASE 1"/>
    <property type="match status" value="1"/>
</dbReference>
<accession>A0A080ZEP9</accession>
<dbReference type="SUPFAM" id="SSF55811">
    <property type="entry name" value="Nudix"/>
    <property type="match status" value="1"/>
</dbReference>
<feature type="domain" description="Nudix hydrolase" evidence="1">
    <location>
        <begin position="175"/>
        <end position="319"/>
    </location>
</feature>
<proteinExistence type="predicted"/>
<dbReference type="InterPro" id="IPR000086">
    <property type="entry name" value="NUDIX_hydrolase_dom"/>
</dbReference>